<keyword evidence="4" id="KW-0945">Host-virus interaction</keyword>
<dbReference type="Pfam" id="PF03955">
    <property type="entry name" value="Adeno_PIX"/>
    <property type="match status" value="1"/>
</dbReference>
<evidence type="ECO:0000256" key="2">
    <source>
        <dbReference type="ARBA" id="ARBA00022561"/>
    </source>
</evidence>
<organism evidence="9 10">
    <name type="scientific">Harbour porpoise adenovirus 1</name>
    <dbReference type="NCBI Taxonomy" id="1958807"/>
    <lineage>
        <taxon>Viruses</taxon>
        <taxon>Varidnaviria</taxon>
        <taxon>Bamfordvirae</taxon>
        <taxon>Preplasmiviricota</taxon>
        <taxon>Polisuviricotina</taxon>
        <taxon>Pharingeaviricetes</taxon>
        <taxon>Rowavirales</taxon>
        <taxon>Adenoviridae</taxon>
        <taxon>Mastadenovirus</taxon>
        <taxon>Mastadenovirus phocoenae</taxon>
    </lineage>
</organism>
<dbReference type="GO" id="GO:0031423">
    <property type="term" value="F:hexon binding"/>
    <property type="evidence" value="ECO:0007669"/>
    <property type="project" value="InterPro"/>
</dbReference>
<protein>
    <submittedName>
        <fullName evidence="9">PIX</fullName>
    </submittedName>
</protein>
<evidence type="ECO:0000256" key="6">
    <source>
        <dbReference type="ARBA" id="ARBA00023054"/>
    </source>
</evidence>
<evidence type="ECO:0000256" key="1">
    <source>
        <dbReference type="ARBA" id="ARBA00010950"/>
    </source>
</evidence>
<evidence type="ECO:0000256" key="8">
    <source>
        <dbReference type="ARBA" id="ARBA00023296"/>
    </source>
</evidence>
<dbReference type="InterPro" id="IPR005641">
    <property type="entry name" value="Hexon_assoc_IX"/>
</dbReference>
<name>A0A1S5XXZ5_9ADEN</name>
<reference evidence="9 10" key="1">
    <citation type="submission" date="2016-12" db="EMBL/GenBank/DDBJ databases">
        <title>A novel cetacean adenovirus in stranded harbour porpoises from the North Sea: detection and molecular characterization.</title>
        <authorList>
            <person name="van Beurden S.J."/>
            <person name="Ijsseldijk L.L."/>
            <person name="van de Bildt M."/>
            <person name="Begeman L."/>
            <person name="Wellehan J.F.X.Jr."/>
            <person name="Watzek T.B."/>
            <person name="Vrieze G."/>
            <person name="Grone A."/>
            <person name="Kuiken T."/>
            <person name="Verheije M.H."/>
            <person name="Penzes J.J."/>
        </authorList>
    </citation>
    <scope>NUCLEOTIDE SEQUENCE [LARGE SCALE GENOMIC DNA]</scope>
    <source>
        <strain evidence="9 10">HpAdV-1</strain>
    </source>
</reference>
<dbReference type="Proteomes" id="UP000316949">
    <property type="component" value="Segment"/>
</dbReference>
<evidence type="ECO:0000313" key="10">
    <source>
        <dbReference type="Proteomes" id="UP000316949"/>
    </source>
</evidence>
<comment type="similarity">
    <text evidence="1">Belongs to the adenoviridae hexon-interlacing protein family.</text>
</comment>
<sequence length="140" mass="15207">MDPGGDINTSFLTARLPHWAGVRQNVQGSDINGNPVTANDGNGSQIVRNLDAVEEIGDVAATFARDLPGASDFSPTSAAVIDEKLDELYNLLMQMKCKLDTLQTKVNFIISETIPSDEDIANMIQEDEQCDEIILTPVNQ</sequence>
<evidence type="ECO:0000256" key="5">
    <source>
        <dbReference type="ARBA" id="ARBA00022844"/>
    </source>
</evidence>
<keyword evidence="3" id="KW-1048">Host nucleus</keyword>
<accession>A0A1S5XXZ5</accession>
<dbReference type="GO" id="GO:0046718">
    <property type="term" value="P:symbiont entry into host cell"/>
    <property type="evidence" value="ECO:0007669"/>
    <property type="project" value="UniProtKB-KW"/>
</dbReference>
<keyword evidence="6" id="KW-0175">Coiled coil</keyword>
<evidence type="ECO:0000313" key="9">
    <source>
        <dbReference type="EMBL" id="AQQ73623.1"/>
    </source>
</evidence>
<keyword evidence="10" id="KW-1185">Reference proteome</keyword>
<evidence type="ECO:0000256" key="3">
    <source>
        <dbReference type="ARBA" id="ARBA00022562"/>
    </source>
</evidence>
<keyword evidence="2" id="KW-0167">Capsid protein</keyword>
<dbReference type="GO" id="GO:0098021">
    <property type="term" value="C:viral capsid, decoration"/>
    <property type="evidence" value="ECO:0007669"/>
    <property type="project" value="UniProtKB-KW"/>
</dbReference>
<keyword evidence="5" id="KW-0946">Virion</keyword>
<proteinExistence type="inferred from homology"/>
<keyword evidence="8" id="KW-1160">Virus entry into host cell</keyword>
<dbReference type="EMBL" id="KY352473">
    <property type="protein sequence ID" value="AQQ73623.1"/>
    <property type="molecule type" value="Genomic_DNA"/>
</dbReference>
<evidence type="ECO:0000256" key="7">
    <source>
        <dbReference type="ARBA" id="ARBA00023093"/>
    </source>
</evidence>
<evidence type="ECO:0000256" key="4">
    <source>
        <dbReference type="ARBA" id="ARBA00022581"/>
    </source>
</evidence>
<keyword evidence="7" id="KW-1232">Capsid decoration protein</keyword>